<feature type="domain" description="Peptidase S24/S26A/S26B/S26C" evidence="1">
    <location>
        <begin position="139"/>
        <end position="268"/>
    </location>
</feature>
<dbReference type="Gene3D" id="1.10.260.40">
    <property type="entry name" value="lambda repressor-like DNA-binding domains"/>
    <property type="match status" value="1"/>
</dbReference>
<protein>
    <recommendedName>
        <fullName evidence="1">Peptidase S24/S26A/S26B/S26C domain-containing protein</fullName>
    </recommendedName>
</protein>
<dbReference type="SUPFAM" id="SSF47413">
    <property type="entry name" value="lambda repressor-like DNA-binding domains"/>
    <property type="match status" value="1"/>
</dbReference>
<organism evidence="2">
    <name type="scientific">mine drainage metagenome</name>
    <dbReference type="NCBI Taxonomy" id="410659"/>
    <lineage>
        <taxon>unclassified sequences</taxon>
        <taxon>metagenomes</taxon>
        <taxon>ecological metagenomes</taxon>
    </lineage>
</organism>
<evidence type="ECO:0000259" key="1">
    <source>
        <dbReference type="Pfam" id="PF00717"/>
    </source>
</evidence>
<evidence type="ECO:0000313" key="2">
    <source>
        <dbReference type="EMBL" id="OIQ97202.1"/>
    </source>
</evidence>
<dbReference type="GO" id="GO:0003677">
    <property type="term" value="F:DNA binding"/>
    <property type="evidence" value="ECO:0007669"/>
    <property type="project" value="InterPro"/>
</dbReference>
<dbReference type="InterPro" id="IPR010982">
    <property type="entry name" value="Lambda_DNA-bd_dom_sf"/>
</dbReference>
<comment type="caution">
    <text evidence="2">The sequence shown here is derived from an EMBL/GenBank/DDBJ whole genome shotgun (WGS) entry which is preliminary data.</text>
</comment>
<dbReference type="SUPFAM" id="SSF51306">
    <property type="entry name" value="LexA/Signal peptidase"/>
    <property type="match status" value="1"/>
</dbReference>
<dbReference type="CDD" id="cd06529">
    <property type="entry name" value="S24_LexA-like"/>
    <property type="match status" value="1"/>
</dbReference>
<name>A0A1J5RNR2_9ZZZZ</name>
<dbReference type="Gene3D" id="2.10.109.10">
    <property type="entry name" value="Umud Fragment, subunit A"/>
    <property type="match status" value="1"/>
</dbReference>
<proteinExistence type="predicted"/>
<accession>A0A1J5RNR2</accession>
<dbReference type="InterPro" id="IPR015927">
    <property type="entry name" value="Peptidase_S24_S26A/B/C"/>
</dbReference>
<sequence>MGESGNPPCRPSEILHYVISRQGLILRIAVFSGIAIAAAKTTIRDMDEDAAPPADTAAIAARLKQARLAAGFRTQKAFWSAFGLPQATYSAHESSGRGLKRSVARDYCARLGIRLAWLLDGEGPMQAPREAPAPILTRGAVQAGSWIEALEWNPAEWRPVPGAAADPRFPQAEHFGLEVRGSSMNRLYPDGSIIVCVRFCDIQQSPRSGQRVVVQRRAGNGLVEATVKELRLDGRGRTWLWPLSDDPAHQTPLAADDGEEVEVLALVVGSYRPEAI</sequence>
<dbReference type="InterPro" id="IPR001387">
    <property type="entry name" value="Cro/C1-type_HTH"/>
</dbReference>
<dbReference type="AlphaFoldDB" id="A0A1J5RNR2"/>
<dbReference type="Pfam" id="PF00717">
    <property type="entry name" value="Peptidase_S24"/>
    <property type="match status" value="1"/>
</dbReference>
<dbReference type="InterPro" id="IPR039418">
    <property type="entry name" value="LexA-like"/>
</dbReference>
<dbReference type="CDD" id="cd00093">
    <property type="entry name" value="HTH_XRE"/>
    <property type="match status" value="1"/>
</dbReference>
<dbReference type="EMBL" id="MLJW01000136">
    <property type="protein sequence ID" value="OIQ97202.1"/>
    <property type="molecule type" value="Genomic_DNA"/>
</dbReference>
<reference evidence="2" key="1">
    <citation type="submission" date="2016-10" db="EMBL/GenBank/DDBJ databases">
        <title>Sequence of Gallionella enrichment culture.</title>
        <authorList>
            <person name="Poehlein A."/>
            <person name="Muehling M."/>
            <person name="Daniel R."/>
        </authorList>
    </citation>
    <scope>NUCLEOTIDE SEQUENCE</scope>
</reference>
<dbReference type="InterPro" id="IPR036286">
    <property type="entry name" value="LexA/Signal_pep-like_sf"/>
</dbReference>
<gene>
    <name evidence="2" type="ORF">GALL_207560</name>
</gene>